<sequence>MKKLFIIKAGITFADTKKENKDFDTWVIEKLDNSNLDIEVIHIQEKIYFPNIDEVAGVIITGSHSMVTDEEHWSVAIEKWIPTLIQNDIPLLGICYGHQLLGKSLGGVSGYHKAGIEIGTVEINLCDEVKNDKLFKDMPTTFMAHTIHSQSVLELPSGSVLLAYNKHDKNHAFRVGKNAWGVQFHPEYNETIMKSYIKEVGKTKDINTDILIEKIKKTPYANLVLKRFGEIVEEEVKDD</sequence>
<dbReference type="PANTHER" id="PTHR42695:SF5">
    <property type="entry name" value="GLUTAMINE AMIDOTRANSFERASE YLR126C-RELATED"/>
    <property type="match status" value="1"/>
</dbReference>
<dbReference type="RefSeq" id="WP_013135185.1">
    <property type="nucleotide sequence ID" value="NC_014166.1"/>
</dbReference>
<dbReference type="InterPro" id="IPR044992">
    <property type="entry name" value="ChyE-like"/>
</dbReference>
<name>D5V5A5_ARCNC</name>
<dbReference type="EMBL" id="CP001999">
    <property type="protein sequence ID" value="ADG93040.1"/>
    <property type="molecule type" value="Genomic_DNA"/>
</dbReference>
<dbReference type="Gene3D" id="3.40.50.880">
    <property type="match status" value="1"/>
</dbReference>
<organism evidence="2 3">
    <name type="scientific">Arcobacter nitrofigilis (strain ATCC 33309 / DSM 7299 / CCUG 15893 / LMG 7604 / NCTC 12251 / CI)</name>
    <name type="common">Campylobacter nitrofigilis</name>
    <dbReference type="NCBI Taxonomy" id="572480"/>
    <lineage>
        <taxon>Bacteria</taxon>
        <taxon>Pseudomonadati</taxon>
        <taxon>Campylobacterota</taxon>
        <taxon>Epsilonproteobacteria</taxon>
        <taxon>Campylobacterales</taxon>
        <taxon>Arcobacteraceae</taxon>
        <taxon>Arcobacter</taxon>
    </lineage>
</organism>
<dbReference type="InterPro" id="IPR029062">
    <property type="entry name" value="Class_I_gatase-like"/>
</dbReference>
<dbReference type="AlphaFoldDB" id="D5V5A5"/>
<dbReference type="CDD" id="cd01741">
    <property type="entry name" value="GATase1_1"/>
    <property type="match status" value="1"/>
</dbReference>
<dbReference type="SUPFAM" id="SSF52317">
    <property type="entry name" value="Class I glutamine amidotransferase-like"/>
    <property type="match status" value="1"/>
</dbReference>
<evidence type="ECO:0000313" key="3">
    <source>
        <dbReference type="Proteomes" id="UP000000939"/>
    </source>
</evidence>
<keyword evidence="3" id="KW-1185">Reference proteome</keyword>
<dbReference type="GO" id="GO:0016740">
    <property type="term" value="F:transferase activity"/>
    <property type="evidence" value="ECO:0007669"/>
    <property type="project" value="UniProtKB-KW"/>
</dbReference>
<dbReference type="eggNOG" id="COG0518">
    <property type="taxonomic scope" value="Bacteria"/>
</dbReference>
<proteinExistence type="predicted"/>
<keyword evidence="2" id="KW-0808">Transferase</keyword>
<dbReference type="KEGG" id="ant:Arnit_1382"/>
<accession>D5V5A5</accession>
<dbReference type="STRING" id="572480.Arnit_1382"/>
<dbReference type="HOGENOM" id="CLU_054974_4_1_7"/>
<protein>
    <submittedName>
        <fullName evidence="2">Glutamine amidotransferase class-I</fullName>
    </submittedName>
</protein>
<evidence type="ECO:0000313" key="2">
    <source>
        <dbReference type="EMBL" id="ADG93040.1"/>
    </source>
</evidence>
<reference evidence="2 3" key="1">
    <citation type="journal article" date="2010" name="Stand. Genomic Sci.">
        <title>Complete genome sequence of Arcobacter nitrofigilis type strain (CI).</title>
        <authorList>
            <person name="Pati A."/>
            <person name="Gronow S."/>
            <person name="Lapidus A."/>
            <person name="Copeland A."/>
            <person name="Glavina Del Rio T."/>
            <person name="Nolan M."/>
            <person name="Lucas S."/>
            <person name="Tice H."/>
            <person name="Cheng J.F."/>
            <person name="Han C."/>
            <person name="Chertkov O."/>
            <person name="Bruce D."/>
            <person name="Tapia R."/>
            <person name="Goodwin L."/>
            <person name="Pitluck S."/>
            <person name="Liolios K."/>
            <person name="Ivanova N."/>
            <person name="Mavromatis K."/>
            <person name="Chen A."/>
            <person name="Palaniappan K."/>
            <person name="Land M."/>
            <person name="Hauser L."/>
            <person name="Chang Y.J."/>
            <person name="Jeffries C.D."/>
            <person name="Detter J.C."/>
            <person name="Rohde M."/>
            <person name="Goker M."/>
            <person name="Bristow J."/>
            <person name="Eisen J.A."/>
            <person name="Markowitz V."/>
            <person name="Hugenholtz P."/>
            <person name="Klenk H.P."/>
            <person name="Kyrpides N.C."/>
        </authorList>
    </citation>
    <scope>NUCLEOTIDE SEQUENCE [LARGE SCALE GENOMIC DNA]</scope>
    <source>
        <strain evidence="3">ATCC 33309 / DSM 7299 / CCUG 15893 / LMG 7604 / NCTC 12251 / CI</strain>
    </source>
</reference>
<feature type="domain" description="Glutamine amidotransferase" evidence="1">
    <location>
        <begin position="23"/>
        <end position="194"/>
    </location>
</feature>
<dbReference type="PROSITE" id="PS51273">
    <property type="entry name" value="GATASE_TYPE_1"/>
    <property type="match status" value="1"/>
</dbReference>
<dbReference type="NCBIfam" id="NF006562">
    <property type="entry name" value="PRK09065.1"/>
    <property type="match status" value="1"/>
</dbReference>
<dbReference type="GO" id="GO:0005829">
    <property type="term" value="C:cytosol"/>
    <property type="evidence" value="ECO:0007669"/>
    <property type="project" value="TreeGrafter"/>
</dbReference>
<gene>
    <name evidence="2" type="ordered locus">Arnit_1382</name>
</gene>
<dbReference type="InterPro" id="IPR017926">
    <property type="entry name" value="GATASE"/>
</dbReference>
<dbReference type="PANTHER" id="PTHR42695">
    <property type="entry name" value="GLUTAMINE AMIDOTRANSFERASE YLR126C-RELATED"/>
    <property type="match status" value="1"/>
</dbReference>
<evidence type="ECO:0000259" key="1">
    <source>
        <dbReference type="Pfam" id="PF00117"/>
    </source>
</evidence>
<dbReference type="OrthoDB" id="9813383at2"/>
<dbReference type="Proteomes" id="UP000000939">
    <property type="component" value="Chromosome"/>
</dbReference>
<keyword evidence="2" id="KW-0315">Glutamine amidotransferase</keyword>
<dbReference type="Pfam" id="PF00117">
    <property type="entry name" value="GATase"/>
    <property type="match status" value="1"/>
</dbReference>